<proteinExistence type="predicted"/>
<reference evidence="1" key="1">
    <citation type="submission" date="2018-05" db="EMBL/GenBank/DDBJ databases">
        <title>Draft genome of Mucuna pruriens seed.</title>
        <authorList>
            <person name="Nnadi N.E."/>
            <person name="Vos R."/>
            <person name="Hasami M.H."/>
            <person name="Devisetty U.K."/>
            <person name="Aguiy J.C."/>
        </authorList>
    </citation>
    <scope>NUCLEOTIDE SEQUENCE [LARGE SCALE GENOMIC DNA]</scope>
    <source>
        <strain evidence="1">JCA_2017</strain>
    </source>
</reference>
<evidence type="ECO:0000313" key="2">
    <source>
        <dbReference type="Proteomes" id="UP000257109"/>
    </source>
</evidence>
<evidence type="ECO:0000313" key="1">
    <source>
        <dbReference type="EMBL" id="RDY05870.1"/>
    </source>
</evidence>
<feature type="non-terminal residue" evidence="1">
    <location>
        <position position="1"/>
    </location>
</feature>
<dbReference type="AlphaFoldDB" id="A0A371HSU3"/>
<comment type="caution">
    <text evidence="1">The sequence shown here is derived from an EMBL/GenBank/DDBJ whole genome shotgun (WGS) entry which is preliminary data.</text>
</comment>
<protein>
    <submittedName>
        <fullName evidence="1">Uncharacterized protein</fullName>
    </submittedName>
</protein>
<sequence length="182" mass="21250">MESDYCQHIKRCLKCQVYADNIHVAPSFLHNLIALWASNEHRIQSRRDQLNLIEEKWLMASCHGQLYQKRIKSAFNKKVRPHLFKEGDLVLRKILPNTKDSRGKWTPIYEGPHVVKRTFSRGALILIDLKGHKLIHPINVDTIKLFYPCKFNQGRIQRTNPRVSKMEELTLSSTRGIVINPN</sequence>
<keyword evidence="2" id="KW-1185">Reference proteome</keyword>
<dbReference type="Proteomes" id="UP000257109">
    <property type="component" value="Unassembled WGS sequence"/>
</dbReference>
<dbReference type="OrthoDB" id="1637540at2759"/>
<name>A0A371HSU3_MUCPR</name>
<gene>
    <name evidence="1" type="ORF">CR513_10243</name>
</gene>
<dbReference type="EMBL" id="QJKJ01001794">
    <property type="protein sequence ID" value="RDY05870.1"/>
    <property type="molecule type" value="Genomic_DNA"/>
</dbReference>
<accession>A0A371HSU3</accession>
<organism evidence="1 2">
    <name type="scientific">Mucuna pruriens</name>
    <name type="common">Velvet bean</name>
    <name type="synonym">Dolichos pruriens</name>
    <dbReference type="NCBI Taxonomy" id="157652"/>
    <lineage>
        <taxon>Eukaryota</taxon>
        <taxon>Viridiplantae</taxon>
        <taxon>Streptophyta</taxon>
        <taxon>Embryophyta</taxon>
        <taxon>Tracheophyta</taxon>
        <taxon>Spermatophyta</taxon>
        <taxon>Magnoliopsida</taxon>
        <taxon>eudicotyledons</taxon>
        <taxon>Gunneridae</taxon>
        <taxon>Pentapetalae</taxon>
        <taxon>rosids</taxon>
        <taxon>fabids</taxon>
        <taxon>Fabales</taxon>
        <taxon>Fabaceae</taxon>
        <taxon>Papilionoideae</taxon>
        <taxon>50 kb inversion clade</taxon>
        <taxon>NPAAA clade</taxon>
        <taxon>indigoferoid/millettioid clade</taxon>
        <taxon>Phaseoleae</taxon>
        <taxon>Mucuna</taxon>
    </lineage>
</organism>